<sequence>MSPSYECMSSILLCAEDTSSILGFDDEEEDIQGKRPGWVTRKRSDFYGDSLMVFPLQSDKCLARVVEREPEHLPRGDYAERLRSGALDLSIRRESIDWIWKVHAHYNFGPLSAYLSVNYLDRFLSTYELPQGKTWMMQLLSVACLSLAAKMEETEVPLLLDLQVGKSKYVFEARTIQRMELLVLSTLKWRMQAVTPFSFIDYFLHKFNDGNSPTKLSISRSMELILDTVGGTDFLAFRPSEIAAAVALSALGETQTVDVEKGVSCCNLIAKERVLRCYEVIQENILMRNRPLKNATLMVSSVPRSPIAVLDAACLSYKSDDITVGSHATCHHTLPASKRRKISTSSIP</sequence>
<evidence type="ECO:0000256" key="1">
    <source>
        <dbReference type="ARBA" id="ARBA00009065"/>
    </source>
</evidence>
<dbReference type="InterPro" id="IPR013763">
    <property type="entry name" value="Cyclin-like_dom"/>
</dbReference>
<accession>A0A8B7D1E2</accession>
<dbReference type="KEGG" id="pda:103722291"/>
<dbReference type="OrthoDB" id="5590282at2759"/>
<keyword evidence="8" id="KW-1185">Reference proteome</keyword>
<evidence type="ECO:0000259" key="6">
    <source>
        <dbReference type="SMART" id="SM00385"/>
    </source>
</evidence>
<evidence type="ECO:0000256" key="4">
    <source>
        <dbReference type="ARBA" id="ARBA00023306"/>
    </source>
</evidence>
<reference evidence="8" key="1">
    <citation type="journal article" date="2019" name="Nat. Commun.">
        <title>Genome-wide association mapping of date palm fruit traits.</title>
        <authorList>
            <person name="Hazzouri K.M."/>
            <person name="Gros-Balthazard M."/>
            <person name="Flowers J.M."/>
            <person name="Copetti D."/>
            <person name="Lemansour A."/>
            <person name="Lebrun M."/>
            <person name="Masmoudi K."/>
            <person name="Ferrand S."/>
            <person name="Dhar M.I."/>
            <person name="Fresquez Z.A."/>
            <person name="Rosas U."/>
            <person name="Zhang J."/>
            <person name="Talag J."/>
            <person name="Lee S."/>
            <person name="Kudrna D."/>
            <person name="Powell R.F."/>
            <person name="Leitch I.J."/>
            <person name="Krueger R.R."/>
            <person name="Wing R.A."/>
            <person name="Amiri K.M.A."/>
            <person name="Purugganan M.D."/>
        </authorList>
    </citation>
    <scope>NUCLEOTIDE SEQUENCE [LARGE SCALE GENOMIC DNA]</scope>
    <source>
        <strain evidence="8">cv. Khalas</strain>
    </source>
</reference>
<dbReference type="Pfam" id="PF02984">
    <property type="entry name" value="Cyclin_C"/>
    <property type="match status" value="1"/>
</dbReference>
<dbReference type="Pfam" id="PF00134">
    <property type="entry name" value="Cyclin_N"/>
    <property type="match status" value="1"/>
</dbReference>
<dbReference type="CDD" id="cd20543">
    <property type="entry name" value="CYCLIN_AtCycD-like_rpt1"/>
    <property type="match status" value="1"/>
</dbReference>
<dbReference type="Gene3D" id="1.10.472.10">
    <property type="entry name" value="Cyclin-like"/>
    <property type="match status" value="2"/>
</dbReference>
<evidence type="ECO:0000259" key="7">
    <source>
        <dbReference type="SMART" id="SM01332"/>
    </source>
</evidence>
<dbReference type="PROSITE" id="PS00292">
    <property type="entry name" value="CYCLINS"/>
    <property type="match status" value="1"/>
</dbReference>
<dbReference type="RefSeq" id="XP_008811014.1">
    <property type="nucleotide sequence ID" value="XM_008812792.4"/>
</dbReference>
<dbReference type="AlphaFoldDB" id="A0A8B7D1E2"/>
<evidence type="ECO:0000256" key="3">
    <source>
        <dbReference type="ARBA" id="ARBA00023127"/>
    </source>
</evidence>
<dbReference type="CDD" id="cd20544">
    <property type="entry name" value="CYCLIN_AtCycD-like_rpt2"/>
    <property type="match status" value="1"/>
</dbReference>
<dbReference type="InterPro" id="IPR039361">
    <property type="entry name" value="Cyclin"/>
</dbReference>
<dbReference type="Proteomes" id="UP000228380">
    <property type="component" value="Chromosome 15"/>
</dbReference>
<dbReference type="InterPro" id="IPR004367">
    <property type="entry name" value="Cyclin_C-dom"/>
</dbReference>
<evidence type="ECO:0000313" key="9">
    <source>
        <dbReference type="RefSeq" id="XP_008811014.1"/>
    </source>
</evidence>
<keyword evidence="3 5" id="KW-0195">Cyclin</keyword>
<evidence type="ECO:0000256" key="5">
    <source>
        <dbReference type="RuleBase" id="RU000383"/>
    </source>
</evidence>
<comment type="similarity">
    <text evidence="1">Belongs to the cyclin family. Cyclin D subfamily.</text>
</comment>
<dbReference type="GO" id="GO:0051301">
    <property type="term" value="P:cell division"/>
    <property type="evidence" value="ECO:0007669"/>
    <property type="project" value="UniProtKB-KW"/>
</dbReference>
<keyword evidence="2" id="KW-0132">Cell division</keyword>
<dbReference type="InterPro" id="IPR036915">
    <property type="entry name" value="Cyclin-like_sf"/>
</dbReference>
<dbReference type="InterPro" id="IPR048258">
    <property type="entry name" value="Cyclins_cyclin-box"/>
</dbReference>
<dbReference type="SMART" id="SM01332">
    <property type="entry name" value="Cyclin_C"/>
    <property type="match status" value="1"/>
</dbReference>
<evidence type="ECO:0000313" key="8">
    <source>
        <dbReference type="Proteomes" id="UP000228380"/>
    </source>
</evidence>
<dbReference type="FunFam" id="1.10.472.10:FF:000034">
    <property type="entry name" value="D2/4-type cyclin"/>
    <property type="match status" value="1"/>
</dbReference>
<feature type="domain" description="Cyclin C-terminal" evidence="7">
    <location>
        <begin position="194"/>
        <end position="313"/>
    </location>
</feature>
<dbReference type="SUPFAM" id="SSF47954">
    <property type="entry name" value="Cyclin-like"/>
    <property type="match status" value="1"/>
</dbReference>
<organism evidence="8 9">
    <name type="scientific">Phoenix dactylifera</name>
    <name type="common">Date palm</name>
    <dbReference type="NCBI Taxonomy" id="42345"/>
    <lineage>
        <taxon>Eukaryota</taxon>
        <taxon>Viridiplantae</taxon>
        <taxon>Streptophyta</taxon>
        <taxon>Embryophyta</taxon>
        <taxon>Tracheophyta</taxon>
        <taxon>Spermatophyta</taxon>
        <taxon>Magnoliopsida</taxon>
        <taxon>Liliopsida</taxon>
        <taxon>Arecaceae</taxon>
        <taxon>Coryphoideae</taxon>
        <taxon>Phoeniceae</taxon>
        <taxon>Phoenix</taxon>
    </lineage>
</organism>
<protein>
    <submittedName>
        <fullName evidence="9">Cyclin-D4-1-like</fullName>
    </submittedName>
</protein>
<proteinExistence type="inferred from homology"/>
<evidence type="ECO:0000256" key="2">
    <source>
        <dbReference type="ARBA" id="ARBA00022618"/>
    </source>
</evidence>
<gene>
    <name evidence="9" type="primary">LOC103722291</name>
</gene>
<keyword evidence="4" id="KW-0131">Cell cycle</keyword>
<dbReference type="GeneID" id="103722291"/>
<dbReference type="PANTHER" id="PTHR10177">
    <property type="entry name" value="CYCLINS"/>
    <property type="match status" value="1"/>
</dbReference>
<dbReference type="SMART" id="SM00385">
    <property type="entry name" value="CYCLIN"/>
    <property type="match status" value="1"/>
</dbReference>
<name>A0A8B7D1E2_PHODC</name>
<reference evidence="9" key="2">
    <citation type="submission" date="2025-08" db="UniProtKB">
        <authorList>
            <consortium name="RefSeq"/>
        </authorList>
    </citation>
    <scope>IDENTIFICATION</scope>
    <source>
        <tissue evidence="9">Young leaves</tissue>
    </source>
</reference>
<feature type="domain" description="Cyclin-like" evidence="6">
    <location>
        <begin position="97"/>
        <end position="185"/>
    </location>
</feature>
<dbReference type="FunFam" id="1.10.472.10:FF:000040">
    <property type="entry name" value="D6-type cyclin"/>
    <property type="match status" value="1"/>
</dbReference>
<dbReference type="InterPro" id="IPR006671">
    <property type="entry name" value="Cyclin_N"/>
</dbReference>